<dbReference type="InterPro" id="IPR046112">
    <property type="entry name" value="DUF6049"/>
</dbReference>
<protein>
    <submittedName>
        <fullName evidence="2">Unannotated protein</fullName>
    </submittedName>
</protein>
<keyword evidence="1" id="KW-0812">Transmembrane</keyword>
<keyword evidence="1" id="KW-1133">Transmembrane helix</keyword>
<proteinExistence type="predicted"/>
<sequence>MRKIVVGLIAYLFVFGFTPKASADVNVIYLTSKPHQLFDGTFRNDELAKELLSAGSLGKPLEQKRNGSRVWVIDGQLLDEVAYMADGYKLANKEEPTGQLAAKEWLSRLLLVTSGDRVIPLAYGNPDVDLANRSAPSELRSYYAYGAERVSFHLNRSIPIEKSANWSTGKSQLSPVLRKKYTKNRQALTALSTVVKADEVRAQRAKLAILLSPTLNKQDREFFSFNATEGVESALNKLRVTSGKYQITSQIGKVPVTVINGFDVPVKFNIDLIPLNSRVQVSDISDLTIPANSRTQLALPFTVVAPGSTTILAQITNSERESIGPTARLSLNITIFDSRVTWFTVGAAILLFIAALTQTIRRIRRGRLEK</sequence>
<name>A0A6J6BIR6_9ZZZZ</name>
<dbReference type="EMBL" id="CAEZSK010000048">
    <property type="protein sequence ID" value="CAB4538289.1"/>
    <property type="molecule type" value="Genomic_DNA"/>
</dbReference>
<evidence type="ECO:0000256" key="1">
    <source>
        <dbReference type="SAM" id="Phobius"/>
    </source>
</evidence>
<reference evidence="2" key="1">
    <citation type="submission" date="2020-05" db="EMBL/GenBank/DDBJ databases">
        <authorList>
            <person name="Chiriac C."/>
            <person name="Salcher M."/>
            <person name="Ghai R."/>
            <person name="Kavagutti S V."/>
        </authorList>
    </citation>
    <scope>NUCLEOTIDE SEQUENCE</scope>
</reference>
<keyword evidence="1" id="KW-0472">Membrane</keyword>
<gene>
    <name evidence="2" type="ORF">UFOPK1419_00487</name>
</gene>
<feature type="transmembrane region" description="Helical" evidence="1">
    <location>
        <begin position="340"/>
        <end position="360"/>
    </location>
</feature>
<evidence type="ECO:0000313" key="2">
    <source>
        <dbReference type="EMBL" id="CAB4538289.1"/>
    </source>
</evidence>
<dbReference type="AlphaFoldDB" id="A0A6J6BIR6"/>
<organism evidence="2">
    <name type="scientific">freshwater metagenome</name>
    <dbReference type="NCBI Taxonomy" id="449393"/>
    <lineage>
        <taxon>unclassified sequences</taxon>
        <taxon>metagenomes</taxon>
        <taxon>ecological metagenomes</taxon>
    </lineage>
</organism>
<dbReference type="Pfam" id="PF19516">
    <property type="entry name" value="DUF6049"/>
    <property type="match status" value="1"/>
</dbReference>
<accession>A0A6J6BIR6</accession>